<evidence type="ECO:0000313" key="3">
    <source>
        <dbReference type="EMBL" id="MCS0595108.1"/>
    </source>
</evidence>
<evidence type="ECO:0000259" key="2">
    <source>
        <dbReference type="Pfam" id="PF07589"/>
    </source>
</evidence>
<dbReference type="EMBL" id="JANUHA010000001">
    <property type="protein sequence ID" value="MCS0595108.1"/>
    <property type="molecule type" value="Genomic_DNA"/>
</dbReference>
<feature type="signal peptide" evidence="1">
    <location>
        <begin position="1"/>
        <end position="23"/>
    </location>
</feature>
<sequence>MKTKQLLTAFLLATGLCAGHAHAGLLGSTATFEYRFPTVGDIYTGEGMAPQTATVGNGVEFVVEGMYSIDVQDERIVYSVLHDLGWNNTVEHNGPRITFAGVTIDFAALDTVNTSLGGAGLVLTWAPSYVDLNWKDYDGKSIVVNVGVAPSDVPEPASFALLAAGLAGAGLARRRSRR</sequence>
<accession>A0ABT2AG06</accession>
<organism evidence="3 4">
    <name type="scientific">Massilia agri</name>
    <dbReference type="NCBI Taxonomy" id="1886785"/>
    <lineage>
        <taxon>Bacteria</taxon>
        <taxon>Pseudomonadati</taxon>
        <taxon>Pseudomonadota</taxon>
        <taxon>Betaproteobacteria</taxon>
        <taxon>Burkholderiales</taxon>
        <taxon>Oxalobacteraceae</taxon>
        <taxon>Telluria group</taxon>
        <taxon>Massilia</taxon>
    </lineage>
</organism>
<dbReference type="RefSeq" id="WP_258826186.1">
    <property type="nucleotide sequence ID" value="NZ_JANUHA010000001.1"/>
</dbReference>
<proteinExistence type="predicted"/>
<dbReference type="Proteomes" id="UP001206572">
    <property type="component" value="Unassembled WGS sequence"/>
</dbReference>
<keyword evidence="1" id="KW-0732">Signal</keyword>
<comment type="caution">
    <text evidence="3">The sequence shown here is derived from an EMBL/GenBank/DDBJ whole genome shotgun (WGS) entry which is preliminary data.</text>
</comment>
<evidence type="ECO:0000313" key="4">
    <source>
        <dbReference type="Proteomes" id="UP001206572"/>
    </source>
</evidence>
<name>A0ABT2AG06_9BURK</name>
<dbReference type="InterPro" id="IPR013424">
    <property type="entry name" value="Ice-binding_C"/>
</dbReference>
<keyword evidence="4" id="KW-1185">Reference proteome</keyword>
<dbReference type="Pfam" id="PF07589">
    <property type="entry name" value="PEP-CTERM"/>
    <property type="match status" value="1"/>
</dbReference>
<feature type="domain" description="Ice-binding protein C-terminal" evidence="2">
    <location>
        <begin position="152"/>
        <end position="174"/>
    </location>
</feature>
<evidence type="ECO:0000256" key="1">
    <source>
        <dbReference type="SAM" id="SignalP"/>
    </source>
</evidence>
<reference evidence="3 4" key="1">
    <citation type="submission" date="2022-08" db="EMBL/GenBank/DDBJ databases">
        <title>Reclassification of Massilia species as members of the genera Telluria, Duganella, Pseudoduganella, Mokoshia gen. nov. and Zemynaea gen. nov. using orthogonal and non-orthogonal genome-based approaches.</title>
        <authorList>
            <person name="Bowman J.P."/>
        </authorList>
    </citation>
    <scope>NUCLEOTIDE SEQUENCE [LARGE SCALE GENOMIC DNA]</scope>
    <source>
        <strain evidence="3 4">JCM 31661</strain>
    </source>
</reference>
<gene>
    <name evidence="3" type="ORF">NX780_01960</name>
</gene>
<dbReference type="NCBIfam" id="TIGR02595">
    <property type="entry name" value="PEP_CTERM"/>
    <property type="match status" value="1"/>
</dbReference>
<protein>
    <submittedName>
        <fullName evidence="3">PEP-CTERM sorting domain-containing protein</fullName>
    </submittedName>
</protein>
<feature type="chain" id="PRO_5045053185" evidence="1">
    <location>
        <begin position="24"/>
        <end position="178"/>
    </location>
</feature>